<evidence type="ECO:0000313" key="1">
    <source>
        <dbReference type="EMBL" id="RYP05010.1"/>
    </source>
</evidence>
<evidence type="ECO:0000313" key="2">
    <source>
        <dbReference type="Proteomes" id="UP000293360"/>
    </source>
</evidence>
<dbReference type="OrthoDB" id="10420771at2759"/>
<dbReference type="EMBL" id="QJNU01000185">
    <property type="protein sequence ID" value="RYP05010.1"/>
    <property type="molecule type" value="Genomic_DNA"/>
</dbReference>
<dbReference type="AlphaFoldDB" id="A0A4Q4THK4"/>
<organism evidence="1 2">
    <name type="scientific">Monosporascus ibericus</name>
    <dbReference type="NCBI Taxonomy" id="155417"/>
    <lineage>
        <taxon>Eukaryota</taxon>
        <taxon>Fungi</taxon>
        <taxon>Dikarya</taxon>
        <taxon>Ascomycota</taxon>
        <taxon>Pezizomycotina</taxon>
        <taxon>Sordariomycetes</taxon>
        <taxon>Xylariomycetidae</taxon>
        <taxon>Xylariales</taxon>
        <taxon>Xylariales incertae sedis</taxon>
        <taxon>Monosporascus</taxon>
    </lineage>
</organism>
<comment type="caution">
    <text evidence="1">The sequence shown here is derived from an EMBL/GenBank/DDBJ whole genome shotgun (WGS) entry which is preliminary data.</text>
</comment>
<keyword evidence="2" id="KW-1185">Reference proteome</keyword>
<dbReference type="Proteomes" id="UP000293360">
    <property type="component" value="Unassembled WGS sequence"/>
</dbReference>
<gene>
    <name evidence="1" type="ORF">DL764_004085</name>
</gene>
<sequence>MTRVVQARTGLKAVEILGRQPDTLSEPHAKVGDLWDTAAKPDGQDHPQLKYAVGVEDLDNANLVSDDYIAVVWVSVDRVDGLAMTRQMWIVTLTREQLHSSSEDMLILSDI</sequence>
<accession>A0A4Q4THK4</accession>
<reference evidence="1 2" key="1">
    <citation type="submission" date="2018-06" db="EMBL/GenBank/DDBJ databases">
        <title>Complete Genomes of Monosporascus.</title>
        <authorList>
            <person name="Robinson A.J."/>
            <person name="Natvig D.O."/>
        </authorList>
    </citation>
    <scope>NUCLEOTIDE SEQUENCE [LARGE SCALE GENOMIC DNA]</scope>
    <source>
        <strain evidence="1 2">CBS 110550</strain>
    </source>
</reference>
<protein>
    <submittedName>
        <fullName evidence="1">Uncharacterized protein</fullName>
    </submittedName>
</protein>
<name>A0A4Q4THK4_9PEZI</name>
<proteinExistence type="predicted"/>